<dbReference type="EMBL" id="CP063078">
    <property type="protein sequence ID" value="QOQ86875.1"/>
    <property type="molecule type" value="Genomic_DNA"/>
</dbReference>
<evidence type="ECO:0000256" key="1">
    <source>
        <dbReference type="ARBA" id="ARBA00010875"/>
    </source>
</evidence>
<feature type="binding site" evidence="7">
    <location>
        <position position="95"/>
    </location>
    <ligand>
        <name>Zn(2+)</name>
        <dbReference type="ChEBI" id="CHEBI:29105"/>
        <note>catalytic</note>
    </ligand>
</feature>
<dbReference type="AlphaFoldDB" id="A0A7M1LH99"/>
<comment type="cofactor">
    <cofactor evidence="7">
        <name>Zn(2+)</name>
        <dbReference type="ChEBI" id="CHEBI:29105"/>
    </cofactor>
    <text evidence="7">Binds 1 zinc ion.</text>
</comment>
<dbReference type="GO" id="GO:0006364">
    <property type="term" value="P:rRNA processing"/>
    <property type="evidence" value="ECO:0007669"/>
    <property type="project" value="UniProtKB-UniRule"/>
</dbReference>
<dbReference type="PROSITE" id="PS01306">
    <property type="entry name" value="UPF0054"/>
    <property type="match status" value="1"/>
</dbReference>
<evidence type="ECO:0000256" key="3">
    <source>
        <dbReference type="ARBA" id="ARBA00022723"/>
    </source>
</evidence>
<dbReference type="InterPro" id="IPR020549">
    <property type="entry name" value="YbeY_CS"/>
</dbReference>
<dbReference type="Gene3D" id="3.40.390.30">
    <property type="entry name" value="Metalloproteases ('zincins'), catalytic domain"/>
    <property type="match status" value="1"/>
</dbReference>
<dbReference type="HAMAP" id="MF_00009">
    <property type="entry name" value="Endoribonucl_YbeY"/>
    <property type="match status" value="1"/>
</dbReference>
<dbReference type="GO" id="GO:0004222">
    <property type="term" value="F:metalloendopeptidase activity"/>
    <property type="evidence" value="ECO:0007669"/>
    <property type="project" value="InterPro"/>
</dbReference>
<dbReference type="SUPFAM" id="SSF55486">
    <property type="entry name" value="Metalloproteases ('zincins'), catalytic domain"/>
    <property type="match status" value="1"/>
</dbReference>
<comment type="subcellular location">
    <subcellularLocation>
        <location evidence="7">Cytoplasm</location>
    </subcellularLocation>
</comment>
<evidence type="ECO:0000313" key="8">
    <source>
        <dbReference type="EMBL" id="QOQ86875.1"/>
    </source>
</evidence>
<dbReference type="GO" id="GO:0008270">
    <property type="term" value="F:zinc ion binding"/>
    <property type="evidence" value="ECO:0007669"/>
    <property type="project" value="UniProtKB-UniRule"/>
</dbReference>
<keyword evidence="6 7" id="KW-0862">Zinc</keyword>
<keyword evidence="2 7" id="KW-0540">Nuclease</keyword>
<keyword evidence="3 7" id="KW-0479">Metal-binding</keyword>
<keyword evidence="4 7" id="KW-0255">Endonuclease</keyword>
<reference evidence="8 9" key="1">
    <citation type="submission" date="2020-10" db="EMBL/GenBank/DDBJ databases">
        <title>Campylobacter and Helicobacter PacBio genomes.</title>
        <authorList>
            <person name="Lane C."/>
        </authorList>
    </citation>
    <scope>NUCLEOTIDE SEQUENCE [LARGE SCALE GENOMIC DNA]</scope>
    <source>
        <strain evidence="8 9">2016D-0077</strain>
    </source>
</reference>
<protein>
    <recommendedName>
        <fullName evidence="7">Endoribonuclease YbeY</fullName>
        <ecNumber evidence="7">3.1.-.-</ecNumber>
    </recommendedName>
</protein>
<keyword evidence="7" id="KW-0698">rRNA processing</keyword>
<dbReference type="GO" id="GO:0004521">
    <property type="term" value="F:RNA endonuclease activity"/>
    <property type="evidence" value="ECO:0007669"/>
    <property type="project" value="UniProtKB-UniRule"/>
</dbReference>
<dbReference type="Pfam" id="PF02130">
    <property type="entry name" value="YbeY"/>
    <property type="match status" value="1"/>
</dbReference>
<evidence type="ECO:0000256" key="6">
    <source>
        <dbReference type="ARBA" id="ARBA00022833"/>
    </source>
</evidence>
<dbReference type="NCBIfam" id="TIGR00043">
    <property type="entry name" value="rRNA maturation RNase YbeY"/>
    <property type="match status" value="1"/>
</dbReference>
<sequence length="136" mass="15650">MINCQDSYPKILDEILKFLGVKNEVELVFIDTNEMKELNFKERKINKTTDVLSFPYEKIANFPIGSVVINLDMAKDMAKSLDHSLEDEIALLFTHGVLHILGFDHEVDSGQMRQKESEILKHFNLPKSLIVRTQDS</sequence>
<dbReference type="InterPro" id="IPR002036">
    <property type="entry name" value="YbeY"/>
</dbReference>
<evidence type="ECO:0000256" key="4">
    <source>
        <dbReference type="ARBA" id="ARBA00022759"/>
    </source>
</evidence>
<dbReference type="PANTHER" id="PTHR46986">
    <property type="entry name" value="ENDORIBONUCLEASE YBEY, CHLOROPLASTIC"/>
    <property type="match status" value="1"/>
</dbReference>
<dbReference type="GO" id="GO:0005737">
    <property type="term" value="C:cytoplasm"/>
    <property type="evidence" value="ECO:0007669"/>
    <property type="project" value="UniProtKB-SubCell"/>
</dbReference>
<gene>
    <name evidence="7 8" type="primary">ybeY</name>
    <name evidence="8" type="ORF">IMC76_06570</name>
</gene>
<evidence type="ECO:0000256" key="7">
    <source>
        <dbReference type="HAMAP-Rule" id="MF_00009"/>
    </source>
</evidence>
<feature type="binding site" evidence="7">
    <location>
        <position position="105"/>
    </location>
    <ligand>
        <name>Zn(2+)</name>
        <dbReference type="ChEBI" id="CHEBI:29105"/>
        <note>catalytic</note>
    </ligand>
</feature>
<keyword evidence="5 7" id="KW-0378">Hydrolase</keyword>
<dbReference type="Proteomes" id="UP000594749">
    <property type="component" value="Chromosome"/>
</dbReference>
<comment type="similarity">
    <text evidence="1 7">Belongs to the endoribonuclease YbeY family.</text>
</comment>
<keyword evidence="7" id="KW-0963">Cytoplasm</keyword>
<name>A0A7M1LH99_9BACT</name>
<keyword evidence="7" id="KW-0690">Ribosome biogenesis</keyword>
<comment type="function">
    <text evidence="7">Single strand-specific metallo-endoribonuclease involved in late-stage 70S ribosome quality control and in maturation of the 3' terminus of the 16S rRNA.</text>
</comment>
<dbReference type="OrthoDB" id="9807740at2"/>
<accession>A0A7M1LH99</accession>
<evidence type="ECO:0000256" key="2">
    <source>
        <dbReference type="ARBA" id="ARBA00022722"/>
    </source>
</evidence>
<evidence type="ECO:0000313" key="9">
    <source>
        <dbReference type="Proteomes" id="UP000594749"/>
    </source>
</evidence>
<keyword evidence="9" id="KW-1185">Reference proteome</keyword>
<organism evidence="8 9">
    <name type="scientific">Campylobacter corcagiensis</name>
    <dbReference type="NCBI Taxonomy" id="1448857"/>
    <lineage>
        <taxon>Bacteria</taxon>
        <taxon>Pseudomonadati</taxon>
        <taxon>Campylobacterota</taxon>
        <taxon>Epsilonproteobacteria</taxon>
        <taxon>Campylobacterales</taxon>
        <taxon>Campylobacteraceae</taxon>
        <taxon>Campylobacter</taxon>
    </lineage>
</organism>
<dbReference type="RefSeq" id="WP_025803759.1">
    <property type="nucleotide sequence ID" value="NZ_CP053842.1"/>
</dbReference>
<evidence type="ECO:0000256" key="5">
    <source>
        <dbReference type="ARBA" id="ARBA00022801"/>
    </source>
</evidence>
<dbReference type="PANTHER" id="PTHR46986:SF1">
    <property type="entry name" value="ENDORIBONUCLEASE YBEY, CHLOROPLASTIC"/>
    <property type="match status" value="1"/>
</dbReference>
<feature type="binding site" evidence="7">
    <location>
        <position position="99"/>
    </location>
    <ligand>
        <name>Zn(2+)</name>
        <dbReference type="ChEBI" id="CHEBI:29105"/>
        <note>catalytic</note>
    </ligand>
</feature>
<proteinExistence type="inferred from homology"/>
<dbReference type="InterPro" id="IPR023091">
    <property type="entry name" value="MetalPrtase_cat_dom_sf_prd"/>
</dbReference>
<dbReference type="EC" id="3.1.-.-" evidence="7"/>